<name>A0A8S0S711_OLEEU</name>
<comment type="caution">
    <text evidence="1">The sequence shown here is derived from an EMBL/GenBank/DDBJ whole genome shotgun (WGS) entry which is preliminary data.</text>
</comment>
<dbReference type="AlphaFoldDB" id="A0A8S0S711"/>
<feature type="non-terminal residue" evidence="1">
    <location>
        <position position="1"/>
    </location>
</feature>
<sequence length="92" mass="9624">GEASSMMVFDFPVTTREAASSCLGLVPTIEGLRDGIEGTVVVLGIVLVFGTAEEAASRCYNLVSTIEVLQDGFGKFGGIVGVERIMEVSYCG</sequence>
<organism evidence="1 2">
    <name type="scientific">Olea europaea subsp. europaea</name>
    <dbReference type="NCBI Taxonomy" id="158383"/>
    <lineage>
        <taxon>Eukaryota</taxon>
        <taxon>Viridiplantae</taxon>
        <taxon>Streptophyta</taxon>
        <taxon>Embryophyta</taxon>
        <taxon>Tracheophyta</taxon>
        <taxon>Spermatophyta</taxon>
        <taxon>Magnoliopsida</taxon>
        <taxon>eudicotyledons</taxon>
        <taxon>Gunneridae</taxon>
        <taxon>Pentapetalae</taxon>
        <taxon>asterids</taxon>
        <taxon>lamiids</taxon>
        <taxon>Lamiales</taxon>
        <taxon>Oleaceae</taxon>
        <taxon>Oleeae</taxon>
        <taxon>Olea</taxon>
    </lineage>
</organism>
<dbReference type="Proteomes" id="UP000594638">
    <property type="component" value="Unassembled WGS sequence"/>
</dbReference>
<evidence type="ECO:0000313" key="1">
    <source>
        <dbReference type="EMBL" id="CAA2987242.1"/>
    </source>
</evidence>
<proteinExistence type="predicted"/>
<evidence type="ECO:0000313" key="2">
    <source>
        <dbReference type="Proteomes" id="UP000594638"/>
    </source>
</evidence>
<feature type="non-terminal residue" evidence="1">
    <location>
        <position position="92"/>
    </location>
</feature>
<gene>
    <name evidence="1" type="ORF">OLEA9_A029867</name>
</gene>
<dbReference type="EMBL" id="CACTIH010003910">
    <property type="protein sequence ID" value="CAA2987242.1"/>
    <property type="molecule type" value="Genomic_DNA"/>
</dbReference>
<reference evidence="1 2" key="1">
    <citation type="submission" date="2019-12" db="EMBL/GenBank/DDBJ databases">
        <authorList>
            <person name="Alioto T."/>
            <person name="Alioto T."/>
            <person name="Gomez Garrido J."/>
        </authorList>
    </citation>
    <scope>NUCLEOTIDE SEQUENCE [LARGE SCALE GENOMIC DNA]</scope>
</reference>
<keyword evidence="2" id="KW-1185">Reference proteome</keyword>
<accession>A0A8S0S711</accession>
<protein>
    <submittedName>
        <fullName evidence="1">Uncharacterized protein</fullName>
    </submittedName>
</protein>